<keyword evidence="2" id="KW-0805">Transcription regulation</keyword>
<feature type="compositionally biased region" description="Polar residues" evidence="6">
    <location>
        <begin position="199"/>
        <end position="208"/>
    </location>
</feature>
<comment type="subcellular location">
    <subcellularLocation>
        <location evidence="1">Nucleus</location>
    </subcellularLocation>
</comment>
<dbReference type="PROSITE" id="PS50217">
    <property type="entry name" value="BZIP"/>
    <property type="match status" value="1"/>
</dbReference>
<keyword evidence="5" id="KW-0175">Coiled coil</keyword>
<accession>A0A2L2SRM2</accession>
<evidence type="ECO:0000256" key="2">
    <source>
        <dbReference type="ARBA" id="ARBA00023015"/>
    </source>
</evidence>
<dbReference type="EMBL" id="LN649232">
    <property type="protein sequence ID" value="CEI39820.1"/>
    <property type="molecule type" value="Genomic_DNA"/>
</dbReference>
<dbReference type="Proteomes" id="UP000245910">
    <property type="component" value="Chromosome IIII"/>
</dbReference>
<feature type="coiled-coil region" evidence="5">
    <location>
        <begin position="222"/>
        <end position="256"/>
    </location>
</feature>
<dbReference type="PANTHER" id="PTHR19304">
    <property type="entry name" value="CYCLIC-AMP RESPONSE ELEMENT BINDING PROTEIN"/>
    <property type="match status" value="1"/>
</dbReference>
<dbReference type="InterPro" id="IPR004827">
    <property type="entry name" value="bZIP"/>
</dbReference>
<dbReference type="GO" id="GO:0005634">
    <property type="term" value="C:nucleus"/>
    <property type="evidence" value="ECO:0007669"/>
    <property type="project" value="UniProtKB-SubCell"/>
</dbReference>
<dbReference type="InterPro" id="IPR046347">
    <property type="entry name" value="bZIP_sf"/>
</dbReference>
<dbReference type="CDD" id="cd14692">
    <property type="entry name" value="bZIP_ATF4"/>
    <property type="match status" value="1"/>
</dbReference>
<keyword evidence="4" id="KW-0539">Nucleus</keyword>
<dbReference type="Gene3D" id="1.20.5.170">
    <property type="match status" value="1"/>
</dbReference>
<evidence type="ECO:0000313" key="8">
    <source>
        <dbReference type="EMBL" id="CEI39820.1"/>
    </source>
</evidence>
<evidence type="ECO:0000256" key="3">
    <source>
        <dbReference type="ARBA" id="ARBA00023163"/>
    </source>
</evidence>
<name>A0A2L2SRM2_9HYPO</name>
<feature type="compositionally biased region" description="Polar residues" evidence="6">
    <location>
        <begin position="98"/>
        <end position="131"/>
    </location>
</feature>
<sequence length="306" mass="34393">MTQKTTTQCEEWLEAGWMSEISGFCESYRSITDNCLIGDTLSDLATCQTQEEWNDFPAPACPTEADTTQYVWIADNGPGWHEVSVFANESVDERHVETSPSQSTDSRPSQSTDSRPSQSTDSRPSQSTDSRPSMLASAWSSKLHSSSAEVSTKDTIGQPHDGNKHQESPTLQAGKSRKKRKSPSGVTDHPVQQRKRSSRSTVTSNQKQRLMEQNRLAALRCRERKHDEARALRIELEKLEDQHRKLSEYHDALEDEVFRLKSQVLEHGRCDCILLRQYIESEALKIVNLSFVASGCSPGTYTTTIP</sequence>
<evidence type="ECO:0000256" key="1">
    <source>
        <dbReference type="ARBA" id="ARBA00004123"/>
    </source>
</evidence>
<reference evidence="9" key="1">
    <citation type="submission" date="2014-10" db="EMBL/GenBank/DDBJ databases">
        <authorList>
            <person name="King R."/>
        </authorList>
    </citation>
    <scope>NUCLEOTIDE SEQUENCE [LARGE SCALE GENOMIC DNA]</scope>
    <source>
        <strain evidence="9">A3/5</strain>
    </source>
</reference>
<keyword evidence="9" id="KW-1185">Reference proteome</keyword>
<proteinExistence type="predicted"/>
<keyword evidence="3" id="KW-0804">Transcription</keyword>
<evidence type="ECO:0000256" key="5">
    <source>
        <dbReference type="SAM" id="Coils"/>
    </source>
</evidence>
<dbReference type="STRING" id="56646.A0A2L2SRM2"/>
<feature type="domain" description="BZIP" evidence="7">
    <location>
        <begin position="204"/>
        <end position="267"/>
    </location>
</feature>
<evidence type="ECO:0000256" key="4">
    <source>
        <dbReference type="ARBA" id="ARBA00023242"/>
    </source>
</evidence>
<dbReference type="Pfam" id="PF00170">
    <property type="entry name" value="bZIP_1"/>
    <property type="match status" value="1"/>
</dbReference>
<evidence type="ECO:0000256" key="6">
    <source>
        <dbReference type="SAM" id="MobiDB-lite"/>
    </source>
</evidence>
<dbReference type="SUPFAM" id="SSF57959">
    <property type="entry name" value="Leucine zipper domain"/>
    <property type="match status" value="1"/>
</dbReference>
<organism evidence="8 9">
    <name type="scientific">Fusarium venenatum</name>
    <dbReference type="NCBI Taxonomy" id="56646"/>
    <lineage>
        <taxon>Eukaryota</taxon>
        <taxon>Fungi</taxon>
        <taxon>Dikarya</taxon>
        <taxon>Ascomycota</taxon>
        <taxon>Pezizomycotina</taxon>
        <taxon>Sordariomycetes</taxon>
        <taxon>Hypocreomycetidae</taxon>
        <taxon>Hypocreales</taxon>
        <taxon>Nectriaceae</taxon>
        <taxon>Fusarium</taxon>
    </lineage>
</organism>
<evidence type="ECO:0000259" key="7">
    <source>
        <dbReference type="PROSITE" id="PS50217"/>
    </source>
</evidence>
<dbReference type="SMART" id="SM00338">
    <property type="entry name" value="BRLZ"/>
    <property type="match status" value="1"/>
</dbReference>
<protein>
    <recommendedName>
        <fullName evidence="7">BZIP domain-containing protein</fullName>
    </recommendedName>
</protein>
<dbReference type="InterPro" id="IPR051027">
    <property type="entry name" value="bZIP_transcription_factors"/>
</dbReference>
<feature type="compositionally biased region" description="Low complexity" evidence="6">
    <location>
        <begin position="136"/>
        <end position="148"/>
    </location>
</feature>
<feature type="region of interest" description="Disordered" evidence="6">
    <location>
        <begin position="91"/>
        <end position="208"/>
    </location>
</feature>
<evidence type="ECO:0000313" key="9">
    <source>
        <dbReference type="Proteomes" id="UP000245910"/>
    </source>
</evidence>
<dbReference type="GO" id="GO:0003700">
    <property type="term" value="F:DNA-binding transcription factor activity"/>
    <property type="evidence" value="ECO:0007669"/>
    <property type="project" value="InterPro"/>
</dbReference>
<dbReference type="AlphaFoldDB" id="A0A2L2SRM2"/>